<dbReference type="Proteomes" id="UP000663874">
    <property type="component" value="Unassembled WGS sequence"/>
</dbReference>
<proteinExistence type="predicted"/>
<feature type="region of interest" description="Disordered" evidence="1">
    <location>
        <begin position="1"/>
        <end position="97"/>
    </location>
</feature>
<feature type="non-terminal residue" evidence="2">
    <location>
        <position position="97"/>
    </location>
</feature>
<feature type="non-terminal residue" evidence="2">
    <location>
        <position position="1"/>
    </location>
</feature>
<gene>
    <name evidence="2" type="ORF">FNK824_LOCUS43739</name>
</gene>
<reference evidence="2" key="1">
    <citation type="submission" date="2021-02" db="EMBL/GenBank/DDBJ databases">
        <authorList>
            <person name="Nowell W R."/>
        </authorList>
    </citation>
    <scope>NUCLEOTIDE SEQUENCE</scope>
</reference>
<evidence type="ECO:0000313" key="2">
    <source>
        <dbReference type="EMBL" id="CAF4394319.1"/>
    </source>
</evidence>
<evidence type="ECO:0000256" key="1">
    <source>
        <dbReference type="SAM" id="MobiDB-lite"/>
    </source>
</evidence>
<feature type="compositionally biased region" description="Low complexity" evidence="1">
    <location>
        <begin position="75"/>
        <end position="88"/>
    </location>
</feature>
<protein>
    <submittedName>
        <fullName evidence="2">Uncharacterized protein</fullName>
    </submittedName>
</protein>
<feature type="compositionally biased region" description="Polar residues" evidence="1">
    <location>
        <begin position="44"/>
        <end position="59"/>
    </location>
</feature>
<dbReference type="AlphaFoldDB" id="A0A820NU47"/>
<evidence type="ECO:0000313" key="3">
    <source>
        <dbReference type="Proteomes" id="UP000663874"/>
    </source>
</evidence>
<sequence length="97" mass="10804">ITSNNENEDKLLKTIQASDESNTSLQSTGLSPKPILHKPRRATTDNSHSSKFSKPQQETLPKKQPLQRRKSDQHTSTTSPKATSSTTVSEEENEPFL</sequence>
<accession>A0A820NU47</accession>
<comment type="caution">
    <text evidence="2">The sequence shown here is derived from an EMBL/GenBank/DDBJ whole genome shotgun (WGS) entry which is preliminary data.</text>
</comment>
<organism evidence="2 3">
    <name type="scientific">Rotaria sordida</name>
    <dbReference type="NCBI Taxonomy" id="392033"/>
    <lineage>
        <taxon>Eukaryota</taxon>
        <taxon>Metazoa</taxon>
        <taxon>Spiralia</taxon>
        <taxon>Gnathifera</taxon>
        <taxon>Rotifera</taxon>
        <taxon>Eurotatoria</taxon>
        <taxon>Bdelloidea</taxon>
        <taxon>Philodinida</taxon>
        <taxon>Philodinidae</taxon>
        <taxon>Rotaria</taxon>
    </lineage>
</organism>
<feature type="compositionally biased region" description="Polar residues" evidence="1">
    <location>
        <begin position="15"/>
        <end position="30"/>
    </location>
</feature>
<dbReference type="EMBL" id="CAJOBE010063653">
    <property type="protein sequence ID" value="CAF4394319.1"/>
    <property type="molecule type" value="Genomic_DNA"/>
</dbReference>
<name>A0A820NU47_9BILA</name>